<reference evidence="9 10" key="1">
    <citation type="journal article" date="2016" name="Nat. Commun.">
        <title>Thousands of microbial genomes shed light on interconnected biogeochemical processes in an aquifer system.</title>
        <authorList>
            <person name="Anantharaman K."/>
            <person name="Brown C.T."/>
            <person name="Hug L.A."/>
            <person name="Sharon I."/>
            <person name="Castelle C.J."/>
            <person name="Probst A.J."/>
            <person name="Thomas B.C."/>
            <person name="Singh A."/>
            <person name="Wilkins M.J."/>
            <person name="Karaoz U."/>
            <person name="Brodie E.L."/>
            <person name="Williams K.H."/>
            <person name="Hubbard S.S."/>
            <person name="Banfield J.F."/>
        </authorList>
    </citation>
    <scope>NUCLEOTIDE SEQUENCE [LARGE SCALE GENOMIC DNA]</scope>
</reference>
<evidence type="ECO:0000256" key="2">
    <source>
        <dbReference type="ARBA" id="ARBA00008611"/>
    </source>
</evidence>
<sequence length="159" mass="17460">MLKRHIVVTKGIGKANTELSAFDKALIDAGIADHNLIHLSSIIPPKSEIRKEKYELKAEEFGNKLYVVIAEMRESRVSKKACAGLGWVLSEDGSQKGLFVEHEGESEEEVQGLIEKSLSEMKKNRADNFGPVQSEIASILCESSPVCAVVAAVYKSEAW</sequence>
<dbReference type="Gene3D" id="3.50.20.10">
    <property type="entry name" value="Pyruvoyl-Dependent Histidine Decarboxylase, subunit B"/>
    <property type="match status" value="1"/>
</dbReference>
<dbReference type="InterPro" id="IPR016104">
    <property type="entry name" value="Pyr-dep_his/arg-deCO2ase"/>
</dbReference>
<dbReference type="SFLD" id="SFLDS00055">
    <property type="entry name" value="Pyruvoyl-Dependent_Histidine/A"/>
    <property type="match status" value="1"/>
</dbReference>
<evidence type="ECO:0000313" key="10">
    <source>
        <dbReference type="Proteomes" id="UP000178873"/>
    </source>
</evidence>
<accession>A0A1G2M349</accession>
<name>A0A1G2M349_9BACT</name>
<comment type="caution">
    <text evidence="9">The sequence shown here is derived from an EMBL/GenBank/DDBJ whole genome shotgun (WGS) entry which is preliminary data.</text>
</comment>
<dbReference type="SUPFAM" id="SSF56271">
    <property type="entry name" value="Pyruvoyl-dependent histidine and arginine decarboxylases"/>
    <property type="match status" value="1"/>
</dbReference>
<keyword evidence="5" id="KW-0210">Decarboxylase</keyword>
<comment type="cofactor">
    <cofactor evidence="1">
        <name>pyruvate</name>
        <dbReference type="ChEBI" id="CHEBI:15361"/>
    </cofactor>
</comment>
<dbReference type="Pfam" id="PF01862">
    <property type="entry name" value="PvlArgDC"/>
    <property type="match status" value="1"/>
</dbReference>
<dbReference type="GO" id="GO:0006527">
    <property type="term" value="P:L-arginine catabolic process"/>
    <property type="evidence" value="ECO:0007669"/>
    <property type="project" value="InterPro"/>
</dbReference>
<evidence type="ECO:0000256" key="1">
    <source>
        <dbReference type="ARBA" id="ARBA00001928"/>
    </source>
</evidence>
<evidence type="ECO:0000256" key="8">
    <source>
        <dbReference type="ARBA" id="ARBA00049309"/>
    </source>
</evidence>
<dbReference type="GO" id="GO:0008792">
    <property type="term" value="F:arginine decarboxylase activity"/>
    <property type="evidence" value="ECO:0007669"/>
    <property type="project" value="UniProtKB-EC"/>
</dbReference>
<dbReference type="Proteomes" id="UP000178873">
    <property type="component" value="Unassembled WGS sequence"/>
</dbReference>
<comment type="catalytic activity">
    <reaction evidence="8">
        <text>L-arginine + H(+) = agmatine + CO2</text>
        <dbReference type="Rhea" id="RHEA:17641"/>
        <dbReference type="ChEBI" id="CHEBI:15378"/>
        <dbReference type="ChEBI" id="CHEBI:16526"/>
        <dbReference type="ChEBI" id="CHEBI:32682"/>
        <dbReference type="ChEBI" id="CHEBI:58145"/>
        <dbReference type="EC" id="4.1.1.19"/>
    </reaction>
</comment>
<comment type="similarity">
    <text evidence="2">Belongs to the pyruvoyl-dependent arginine decarboxylase family.</text>
</comment>
<dbReference type="InterPro" id="IPR016105">
    <property type="entry name" value="Pyr-dep_his/arg-deCO2ase_sand"/>
</dbReference>
<keyword evidence="7" id="KW-0670">Pyruvate</keyword>
<organism evidence="9 10">
    <name type="scientific">Candidatus Taylorbacteria bacterium RIFCSPHIGHO2_01_FULL_46_22b</name>
    <dbReference type="NCBI Taxonomy" id="1802301"/>
    <lineage>
        <taxon>Bacteria</taxon>
        <taxon>Candidatus Tayloriibacteriota</taxon>
    </lineage>
</organism>
<evidence type="ECO:0000256" key="3">
    <source>
        <dbReference type="ARBA" id="ARBA00012426"/>
    </source>
</evidence>
<dbReference type="EC" id="4.1.1.19" evidence="3"/>
<dbReference type="SFLD" id="SFLDG01170">
    <property type="entry name" value="Pyruvoyl-dependent_arginine_de"/>
    <property type="match status" value="1"/>
</dbReference>
<evidence type="ECO:0000256" key="6">
    <source>
        <dbReference type="ARBA" id="ARBA00023239"/>
    </source>
</evidence>
<keyword evidence="6" id="KW-0456">Lyase</keyword>
<gene>
    <name evidence="9" type="ORF">A2664_02495</name>
</gene>
<dbReference type="EMBL" id="MHRF01000007">
    <property type="protein sequence ID" value="OHA18308.1"/>
    <property type="molecule type" value="Genomic_DNA"/>
</dbReference>
<dbReference type="InterPro" id="IPR002724">
    <property type="entry name" value="Pyruvoyl-dep_arg_deCO2ase"/>
</dbReference>
<evidence type="ECO:0000256" key="4">
    <source>
        <dbReference type="ARBA" id="ARBA00014727"/>
    </source>
</evidence>
<dbReference type="AlphaFoldDB" id="A0A1G2M349"/>
<dbReference type="PANTHER" id="PTHR40438">
    <property type="entry name" value="PYRUVOYL-DEPENDENT ARGININE DECARBOXYLASE"/>
    <property type="match status" value="1"/>
</dbReference>
<protein>
    <recommendedName>
        <fullName evidence="4">Pyruvoyl-dependent arginine decarboxylase AaxB</fullName>
        <ecNumber evidence="3">4.1.1.19</ecNumber>
    </recommendedName>
</protein>
<evidence type="ECO:0000256" key="5">
    <source>
        <dbReference type="ARBA" id="ARBA00022793"/>
    </source>
</evidence>
<dbReference type="PANTHER" id="PTHR40438:SF1">
    <property type="entry name" value="PYRUVOYL-DEPENDENT ARGININE DECARBOXYLASE"/>
    <property type="match status" value="1"/>
</dbReference>
<dbReference type="STRING" id="1802301.A2664_02495"/>
<evidence type="ECO:0000256" key="7">
    <source>
        <dbReference type="ARBA" id="ARBA00023317"/>
    </source>
</evidence>
<evidence type="ECO:0000313" key="9">
    <source>
        <dbReference type="EMBL" id="OHA18308.1"/>
    </source>
</evidence>
<proteinExistence type="inferred from homology"/>